<name>A0A0G9JUL5_9BACT</name>
<evidence type="ECO:0000313" key="2">
    <source>
        <dbReference type="EMBL" id="KLD97983.1"/>
    </source>
</evidence>
<dbReference type="EMBL" id="JAIQ01000139">
    <property type="protein sequence ID" value="KLD97983.1"/>
    <property type="molecule type" value="Genomic_DNA"/>
</dbReference>
<keyword evidence="2" id="KW-0946">Virion</keyword>
<dbReference type="NCBIfam" id="NF041450">
    <property type="entry name" value="MobP1"/>
    <property type="match status" value="1"/>
</dbReference>
<sequence length="403" mass="47359">MTKRMKVFDEDELRAKKVFTRIERNSKSAFAYKHKSTIKNTKKFDTPFSKEVVVKLTGASNNYQQWKKHFNYNIKKFDYTLFEDENIIYKGDDELKQFEQYFNDFGPQIPNQNEIKGKGKREVLQFAFSMKHHETTPADKLMEAVIKTVKEKYPNNASYFVYHSDTDNPHIHCDLKIAGADGKRIDVRKADLLQLRKKFAKNLNDLGIEAYATSKKERLKDKGIEKERLEDMKKHHYEVVEFGKAKYKFDDKNSESYFVSYKTKGGDITTIWGKELENVIKDNNIVPGEFVKFKKVDKTPVETVIRKKSKNGKREVYKKTSFKDVWDCSILGRAEKDLIVNPNIKDKKVSYNYEEQQLSDIEKKNAQFLKMKKEREAKQALNISSNVKGNKFSHLKKKDDLER</sequence>
<dbReference type="InterPro" id="IPR005094">
    <property type="entry name" value="Endonuclease_MobA/VirD2"/>
</dbReference>
<organism evidence="2 3">
    <name type="scientific">Aliarcobacter butzleri L348</name>
    <dbReference type="NCBI Taxonomy" id="1447256"/>
    <lineage>
        <taxon>Bacteria</taxon>
        <taxon>Pseudomonadati</taxon>
        <taxon>Campylobacterota</taxon>
        <taxon>Epsilonproteobacteria</taxon>
        <taxon>Campylobacterales</taxon>
        <taxon>Arcobacteraceae</taxon>
        <taxon>Aliarcobacter</taxon>
    </lineage>
</organism>
<proteinExistence type="predicted"/>
<dbReference type="AlphaFoldDB" id="A0A0G9JUL5"/>
<dbReference type="PATRIC" id="fig|1447256.3.peg.1975"/>
<reference evidence="2 3" key="1">
    <citation type="submission" date="2014-01" db="EMBL/GenBank/DDBJ databases">
        <title>Development of a Comparative Genomic Fingerprinting Assay for High Resolution Genotyping of Arcobacter butzleri.</title>
        <authorList>
            <person name="Webb A.L."/>
            <person name="Inglis G.D."/>
            <person name="Kruczkiewicz P."/>
            <person name="Selinger L.B."/>
            <person name="Taboada E.N."/>
        </authorList>
    </citation>
    <scope>NUCLEOTIDE SEQUENCE [LARGE SCALE GENOMIC DNA]</scope>
    <source>
        <strain evidence="2 3">L348</strain>
    </source>
</reference>
<dbReference type="InterPro" id="IPR048178">
    <property type="entry name" value="MobP1_relaxase-like"/>
</dbReference>
<dbReference type="Proteomes" id="UP000035514">
    <property type="component" value="Unassembled WGS sequence"/>
</dbReference>
<evidence type="ECO:0000259" key="1">
    <source>
        <dbReference type="Pfam" id="PF03432"/>
    </source>
</evidence>
<evidence type="ECO:0000313" key="3">
    <source>
        <dbReference type="Proteomes" id="UP000035514"/>
    </source>
</evidence>
<comment type="caution">
    <text evidence="2">The sequence shown here is derived from an EMBL/GenBank/DDBJ whole genome shotgun (WGS) entry which is preliminary data.</text>
</comment>
<dbReference type="Pfam" id="PF03432">
    <property type="entry name" value="Relaxase"/>
    <property type="match status" value="1"/>
</dbReference>
<dbReference type="RefSeq" id="WP_052943055.1">
    <property type="nucleotide sequence ID" value="NZ_JAIQ01000139.1"/>
</dbReference>
<accession>A0A0G9JUL5</accession>
<keyword evidence="2" id="KW-0167">Capsid protein</keyword>
<gene>
    <name evidence="2" type="ORF">AA20_10120</name>
</gene>
<protein>
    <submittedName>
        <fullName evidence="2">Spore coat protein CotH</fullName>
    </submittedName>
</protein>
<feature type="domain" description="MobA/VirD2-like nuclease" evidence="1">
    <location>
        <begin position="114"/>
        <end position="198"/>
    </location>
</feature>